<comment type="caution">
    <text evidence="11">The sequence shown here is derived from an EMBL/GenBank/DDBJ whole genome shotgun (WGS) entry which is preliminary data.</text>
</comment>
<dbReference type="Gene3D" id="1.10.630.10">
    <property type="entry name" value="Cytochrome P450"/>
    <property type="match status" value="1"/>
</dbReference>
<dbReference type="STRING" id="113226.A0A139I7K6"/>
<dbReference type="GO" id="GO:0020037">
    <property type="term" value="F:heme binding"/>
    <property type="evidence" value="ECO:0007669"/>
    <property type="project" value="InterPro"/>
</dbReference>
<keyword evidence="10" id="KW-1133">Transmembrane helix</keyword>
<evidence type="ECO:0008006" key="13">
    <source>
        <dbReference type="Google" id="ProtNLM"/>
    </source>
</evidence>
<evidence type="ECO:0000256" key="3">
    <source>
        <dbReference type="ARBA" id="ARBA00022617"/>
    </source>
</evidence>
<keyword evidence="10" id="KW-0812">Transmembrane</keyword>
<evidence type="ECO:0000256" key="10">
    <source>
        <dbReference type="SAM" id="Phobius"/>
    </source>
</evidence>
<sequence>MDVQINSNNTNTPSIKMAAKPHDRELDLFREMRTWFYMLAFLVGTLVYYLRSRSVIFPVVNKYSWDFTRRKAHAAYMQDARGLVARGLKETNGPITLDTPSGPRIILPSSLTDFVKNNKDLNHQELIYHDFFGNYPGFEANAVMHNPDNVVIDTIRKKLSNNAKLVPIMSEHVGEGLADIWGDAESWHVLDWLPDTMKLVSRAASCAFAGEHLARDAEWQRMTQTYATNFFSAAFELKRWPSWTRPVLHWFLPGATECRGLVEDVSIATQAEIERRRQEKYAGKDIDYPDALSWAQEIAGDKKVDHGAIQLAFAMGALFTTSEALREVLIDLCEHKELIEPLRNEIREAFSTSGVTLAALAKLNLVDSVMKESQRLGPPSIVSLERQATKDTYLPDRTRLPRGTIVAVDSSDMWDPTVNAEPDRFDGYRYFKKRESGENQTSFVSSTKEHNIFGMGKHICPGRFLANVEIKLCLAHILLKYDIRLQKGCKPKTIKNGLFQMVDPLARLEIRKRSSGDAKLLQ</sequence>
<dbReference type="EMBL" id="LFZO01000245">
    <property type="protein sequence ID" value="KXT10676.1"/>
    <property type="molecule type" value="Genomic_DNA"/>
</dbReference>
<keyword evidence="6 8" id="KW-0408">Iron</keyword>
<protein>
    <recommendedName>
        <fullName evidence="13">Cytochrome P450</fullName>
    </recommendedName>
</protein>
<evidence type="ECO:0000256" key="8">
    <source>
        <dbReference type="PIRSR" id="PIRSR602403-1"/>
    </source>
</evidence>
<dbReference type="PROSITE" id="PS00086">
    <property type="entry name" value="CYTOCHROME_P450"/>
    <property type="match status" value="1"/>
</dbReference>
<name>A0A139I7K6_9PEZI</name>
<accession>A0A139I7K6</accession>
<proteinExistence type="inferred from homology"/>
<dbReference type="InterPro" id="IPR001128">
    <property type="entry name" value="Cyt_P450"/>
</dbReference>
<keyword evidence="7 9" id="KW-0503">Monooxygenase</keyword>
<keyword evidence="12" id="KW-1185">Reference proteome</keyword>
<dbReference type="Pfam" id="PF00067">
    <property type="entry name" value="p450"/>
    <property type="match status" value="1"/>
</dbReference>
<feature type="transmembrane region" description="Helical" evidence="10">
    <location>
        <begin position="34"/>
        <end position="50"/>
    </location>
</feature>
<dbReference type="Proteomes" id="UP000073492">
    <property type="component" value="Unassembled WGS sequence"/>
</dbReference>
<dbReference type="InterPro" id="IPR002403">
    <property type="entry name" value="Cyt_P450_E_grp-IV"/>
</dbReference>
<dbReference type="GO" id="GO:0005506">
    <property type="term" value="F:iron ion binding"/>
    <property type="evidence" value="ECO:0007669"/>
    <property type="project" value="InterPro"/>
</dbReference>
<keyword evidence="4 8" id="KW-0479">Metal-binding</keyword>
<evidence type="ECO:0000256" key="2">
    <source>
        <dbReference type="ARBA" id="ARBA00010617"/>
    </source>
</evidence>
<keyword evidence="5 9" id="KW-0560">Oxidoreductase</keyword>
<dbReference type="OrthoDB" id="1844152at2759"/>
<evidence type="ECO:0000313" key="11">
    <source>
        <dbReference type="EMBL" id="KXT10676.1"/>
    </source>
</evidence>
<evidence type="ECO:0000256" key="4">
    <source>
        <dbReference type="ARBA" id="ARBA00022723"/>
    </source>
</evidence>
<evidence type="ECO:0000256" key="9">
    <source>
        <dbReference type="RuleBase" id="RU000461"/>
    </source>
</evidence>
<dbReference type="PANTHER" id="PTHR46206:SF2">
    <property type="entry name" value="CYTOCHROME P450 MONOOXYGENASE AUSG-RELATED"/>
    <property type="match status" value="1"/>
</dbReference>
<dbReference type="InterPro" id="IPR036396">
    <property type="entry name" value="Cyt_P450_sf"/>
</dbReference>
<dbReference type="CDD" id="cd11041">
    <property type="entry name" value="CYP503A1-like"/>
    <property type="match status" value="1"/>
</dbReference>
<comment type="cofactor">
    <cofactor evidence="1 8">
        <name>heme</name>
        <dbReference type="ChEBI" id="CHEBI:30413"/>
    </cofactor>
</comment>
<dbReference type="GO" id="GO:0016705">
    <property type="term" value="F:oxidoreductase activity, acting on paired donors, with incorporation or reduction of molecular oxygen"/>
    <property type="evidence" value="ECO:0007669"/>
    <property type="project" value="InterPro"/>
</dbReference>
<evidence type="ECO:0000256" key="7">
    <source>
        <dbReference type="ARBA" id="ARBA00023033"/>
    </source>
</evidence>
<dbReference type="InterPro" id="IPR017972">
    <property type="entry name" value="Cyt_P450_CS"/>
</dbReference>
<evidence type="ECO:0000256" key="6">
    <source>
        <dbReference type="ARBA" id="ARBA00023004"/>
    </source>
</evidence>
<feature type="binding site" description="axial binding residue" evidence="8">
    <location>
        <position position="460"/>
    </location>
    <ligand>
        <name>heme</name>
        <dbReference type="ChEBI" id="CHEBI:30413"/>
    </ligand>
    <ligandPart>
        <name>Fe</name>
        <dbReference type="ChEBI" id="CHEBI:18248"/>
    </ligandPart>
</feature>
<reference evidence="11 12" key="1">
    <citation type="submission" date="2015-07" db="EMBL/GenBank/DDBJ databases">
        <title>Comparative genomics of the Sigatoka disease complex on banana suggests a link between parallel evolutionary changes in Pseudocercospora fijiensis and Pseudocercospora eumusae and increased virulence on the banana host.</title>
        <authorList>
            <person name="Chang T.-C."/>
            <person name="Salvucci A."/>
            <person name="Crous P.W."/>
            <person name="Stergiopoulos I."/>
        </authorList>
    </citation>
    <scope>NUCLEOTIDE SEQUENCE [LARGE SCALE GENOMIC DNA]</scope>
    <source>
        <strain evidence="11 12">CBS 116634</strain>
    </source>
</reference>
<gene>
    <name evidence="11" type="ORF">AC579_4778</name>
</gene>
<keyword evidence="10" id="KW-0472">Membrane</keyword>
<dbReference type="SUPFAM" id="SSF48264">
    <property type="entry name" value="Cytochrome P450"/>
    <property type="match status" value="1"/>
</dbReference>
<evidence type="ECO:0000256" key="5">
    <source>
        <dbReference type="ARBA" id="ARBA00023002"/>
    </source>
</evidence>
<evidence type="ECO:0000256" key="1">
    <source>
        <dbReference type="ARBA" id="ARBA00001971"/>
    </source>
</evidence>
<keyword evidence="3 8" id="KW-0349">Heme</keyword>
<evidence type="ECO:0000313" key="12">
    <source>
        <dbReference type="Proteomes" id="UP000073492"/>
    </source>
</evidence>
<dbReference type="PRINTS" id="PR00465">
    <property type="entry name" value="EP450IV"/>
</dbReference>
<comment type="similarity">
    <text evidence="2 9">Belongs to the cytochrome P450 family.</text>
</comment>
<dbReference type="PANTHER" id="PTHR46206">
    <property type="entry name" value="CYTOCHROME P450"/>
    <property type="match status" value="1"/>
</dbReference>
<organism evidence="11 12">
    <name type="scientific">Pseudocercospora musae</name>
    <dbReference type="NCBI Taxonomy" id="113226"/>
    <lineage>
        <taxon>Eukaryota</taxon>
        <taxon>Fungi</taxon>
        <taxon>Dikarya</taxon>
        <taxon>Ascomycota</taxon>
        <taxon>Pezizomycotina</taxon>
        <taxon>Dothideomycetes</taxon>
        <taxon>Dothideomycetidae</taxon>
        <taxon>Mycosphaerellales</taxon>
        <taxon>Mycosphaerellaceae</taxon>
        <taxon>Pseudocercospora</taxon>
    </lineage>
</organism>
<dbReference type="GO" id="GO:0004497">
    <property type="term" value="F:monooxygenase activity"/>
    <property type="evidence" value="ECO:0007669"/>
    <property type="project" value="UniProtKB-KW"/>
</dbReference>
<dbReference type="AlphaFoldDB" id="A0A139I7K6"/>